<dbReference type="KEGG" id="cmv:CMUST_02470"/>
<dbReference type="InterPro" id="IPR050250">
    <property type="entry name" value="Macrolide_Exporter_MacB"/>
</dbReference>
<dbReference type="InterPro" id="IPR025857">
    <property type="entry name" value="MacB_PCD"/>
</dbReference>
<feature type="domain" description="MacB-like periplasmic core" evidence="9">
    <location>
        <begin position="21"/>
        <end position="267"/>
    </location>
</feature>
<dbReference type="AlphaFoldDB" id="A0A0G3GZ60"/>
<feature type="transmembrane region" description="Helical" evidence="7">
    <location>
        <begin position="351"/>
        <end position="379"/>
    </location>
</feature>
<evidence type="ECO:0000256" key="5">
    <source>
        <dbReference type="ARBA" id="ARBA00023136"/>
    </source>
</evidence>
<reference evidence="10 11" key="1">
    <citation type="journal article" date="2015" name="Genome Announc.">
        <title>Complete Genome Sequence of the Type Strain Corynebacterium mustelae DSM 45274, Isolated from Various Tissues of a Male Ferret with Lethal Sepsis.</title>
        <authorList>
            <person name="Ruckert C."/>
            <person name="Eimer J."/>
            <person name="Winkler A."/>
            <person name="Tauch A."/>
        </authorList>
    </citation>
    <scope>NUCLEOTIDE SEQUENCE [LARGE SCALE GENOMIC DNA]</scope>
    <source>
        <strain evidence="10 11">DSM 45274</strain>
    </source>
</reference>
<feature type="domain" description="ABC3 transporter permease C-terminal" evidence="8">
    <location>
        <begin position="307"/>
        <end position="421"/>
    </location>
</feature>
<feature type="transmembrane region" description="Helical" evidence="7">
    <location>
        <begin position="296"/>
        <end position="327"/>
    </location>
</feature>
<feature type="transmembrane region" description="Helical" evidence="7">
    <location>
        <begin position="391"/>
        <end position="411"/>
    </location>
</feature>
<keyword evidence="11" id="KW-1185">Reference proteome</keyword>
<proteinExistence type="inferred from homology"/>
<dbReference type="PANTHER" id="PTHR30572:SF4">
    <property type="entry name" value="ABC TRANSPORTER PERMEASE YTRF"/>
    <property type="match status" value="1"/>
</dbReference>
<reference evidence="11" key="2">
    <citation type="submission" date="2015-05" db="EMBL/GenBank/DDBJ databases">
        <title>Complete genome sequence of Corynebacterium mustelae DSM 45274, isolated from various tissues of a male ferret with lethal sepsis.</title>
        <authorList>
            <person name="Ruckert C."/>
            <person name="Albersmeier A."/>
            <person name="Winkler A."/>
            <person name="Tauch A."/>
        </authorList>
    </citation>
    <scope>NUCLEOTIDE SEQUENCE [LARGE SCALE GENOMIC DNA]</scope>
    <source>
        <strain evidence="11">DSM 45274</strain>
    </source>
</reference>
<keyword evidence="5 7" id="KW-0472">Membrane</keyword>
<dbReference type="PATRIC" id="fig|571915.4.peg.524"/>
<organism evidence="10 11">
    <name type="scientific">Corynebacterium mustelae</name>
    <dbReference type="NCBI Taxonomy" id="571915"/>
    <lineage>
        <taxon>Bacteria</taxon>
        <taxon>Bacillati</taxon>
        <taxon>Actinomycetota</taxon>
        <taxon>Actinomycetes</taxon>
        <taxon>Mycobacteriales</taxon>
        <taxon>Corynebacteriaceae</taxon>
        <taxon>Corynebacterium</taxon>
    </lineage>
</organism>
<dbReference type="InterPro" id="IPR003838">
    <property type="entry name" value="ABC3_permease_C"/>
</dbReference>
<evidence type="ECO:0000256" key="3">
    <source>
        <dbReference type="ARBA" id="ARBA00022692"/>
    </source>
</evidence>
<dbReference type="Proteomes" id="UP000035199">
    <property type="component" value="Chromosome"/>
</dbReference>
<dbReference type="PANTHER" id="PTHR30572">
    <property type="entry name" value="MEMBRANE COMPONENT OF TRANSPORTER-RELATED"/>
    <property type="match status" value="1"/>
</dbReference>
<evidence type="ECO:0000256" key="7">
    <source>
        <dbReference type="SAM" id="Phobius"/>
    </source>
</evidence>
<dbReference type="EMBL" id="CP011542">
    <property type="protein sequence ID" value="AKK04838.1"/>
    <property type="molecule type" value="Genomic_DNA"/>
</dbReference>
<dbReference type="Pfam" id="PF02687">
    <property type="entry name" value="FtsX"/>
    <property type="match status" value="1"/>
</dbReference>
<dbReference type="Pfam" id="PF12704">
    <property type="entry name" value="MacB_PCD"/>
    <property type="match status" value="1"/>
</dbReference>
<dbReference type="STRING" id="571915.CMUST_02470"/>
<evidence type="ECO:0000256" key="1">
    <source>
        <dbReference type="ARBA" id="ARBA00004651"/>
    </source>
</evidence>
<evidence type="ECO:0000313" key="10">
    <source>
        <dbReference type="EMBL" id="AKK04838.1"/>
    </source>
</evidence>
<feature type="transmembrane region" description="Helical" evidence="7">
    <location>
        <begin position="21"/>
        <end position="45"/>
    </location>
</feature>
<evidence type="ECO:0000256" key="4">
    <source>
        <dbReference type="ARBA" id="ARBA00022989"/>
    </source>
</evidence>
<keyword evidence="3 7" id="KW-0812">Transmembrane</keyword>
<evidence type="ECO:0000259" key="9">
    <source>
        <dbReference type="Pfam" id="PF12704"/>
    </source>
</evidence>
<comment type="similarity">
    <text evidence="6">Belongs to the ABC-4 integral membrane protein family.</text>
</comment>
<keyword evidence="4 7" id="KW-1133">Transmembrane helix</keyword>
<gene>
    <name evidence="10" type="ORF">CMUST_02470</name>
</gene>
<evidence type="ECO:0000313" key="11">
    <source>
        <dbReference type="Proteomes" id="UP000035199"/>
    </source>
</evidence>
<protein>
    <submittedName>
        <fullName evidence="10">ABC-type antimicrobial peptide transport system, permease component</fullName>
    </submittedName>
</protein>
<name>A0A0G3GZ60_9CORY</name>
<sequence>MSVYESLSLALSNLKGNKMRSALTLLGVIIGIASVIVILTLGSGLKSTTQENLSSVGGTDLGVEMRPKPTEEELQLYGGEEYYYFSGRLDDPEYEINSDDIEQLQNQFGSQISHIGLGQGNSYSGEVFYEGKTTNASLQFVNADLLAMQNIKVEAGRSITEEDIANNRPVAIIPKKLVELLFDGNVQAALGSEISHESEDGITYYTVVGIEKTQESGLFGLGGSSNSIYAPYTVEVRLSDRAGMWQNISVRANPEADTDQLISELQAFFDKKVEGNTVYEAKVRDNRKSLDAFNNIINVISVVIAGIGGISLLVGGIGVMNIMLITVTERTREIGIRKALGANRGDIRRQFVIEAMVVCTIGGLIGVLLGGSLGVLIGYFMFKGAIVSPPILGIFVSLGFCLAIGLFFGWYPANRAAKLDPIEALRYE</sequence>
<dbReference type="GO" id="GO:0005886">
    <property type="term" value="C:plasma membrane"/>
    <property type="evidence" value="ECO:0007669"/>
    <property type="project" value="UniProtKB-SubCell"/>
</dbReference>
<dbReference type="OrthoDB" id="9780560at2"/>
<dbReference type="GO" id="GO:0022857">
    <property type="term" value="F:transmembrane transporter activity"/>
    <property type="evidence" value="ECO:0007669"/>
    <property type="project" value="TreeGrafter"/>
</dbReference>
<evidence type="ECO:0000256" key="2">
    <source>
        <dbReference type="ARBA" id="ARBA00022475"/>
    </source>
</evidence>
<dbReference type="RefSeq" id="WP_047261181.1">
    <property type="nucleotide sequence ID" value="NZ_CP011542.1"/>
</dbReference>
<comment type="subcellular location">
    <subcellularLocation>
        <location evidence="1">Cell membrane</location>
        <topology evidence="1">Multi-pass membrane protein</topology>
    </subcellularLocation>
</comment>
<evidence type="ECO:0000259" key="8">
    <source>
        <dbReference type="Pfam" id="PF02687"/>
    </source>
</evidence>
<keyword evidence="2" id="KW-1003">Cell membrane</keyword>
<evidence type="ECO:0000256" key="6">
    <source>
        <dbReference type="ARBA" id="ARBA00038076"/>
    </source>
</evidence>
<accession>A0A0G3GZ60</accession>